<accession>A0A9P5PZ20</accession>
<feature type="transmembrane region" description="Helical" evidence="1">
    <location>
        <begin position="13"/>
        <end position="35"/>
    </location>
</feature>
<dbReference type="OrthoDB" id="3354175at2759"/>
<dbReference type="AlphaFoldDB" id="A0A9P5PZ20"/>
<feature type="transmembrane region" description="Helical" evidence="1">
    <location>
        <begin position="163"/>
        <end position="187"/>
    </location>
</feature>
<keyword evidence="1" id="KW-0812">Transmembrane</keyword>
<feature type="transmembrane region" description="Helical" evidence="1">
    <location>
        <begin position="47"/>
        <end position="77"/>
    </location>
</feature>
<feature type="transmembrane region" description="Helical" evidence="1">
    <location>
        <begin position="97"/>
        <end position="116"/>
    </location>
</feature>
<keyword evidence="3" id="KW-1185">Reference proteome</keyword>
<reference evidence="2" key="1">
    <citation type="submission" date="2020-11" db="EMBL/GenBank/DDBJ databases">
        <authorList>
            <consortium name="DOE Joint Genome Institute"/>
            <person name="Ahrendt S."/>
            <person name="Riley R."/>
            <person name="Andreopoulos W."/>
            <person name="Labutti K."/>
            <person name="Pangilinan J."/>
            <person name="Ruiz-Duenas F.J."/>
            <person name="Barrasa J.M."/>
            <person name="Sanchez-Garcia M."/>
            <person name="Camarero S."/>
            <person name="Miyauchi S."/>
            <person name="Serrano A."/>
            <person name="Linde D."/>
            <person name="Babiker R."/>
            <person name="Drula E."/>
            <person name="Ayuso-Fernandez I."/>
            <person name="Pacheco R."/>
            <person name="Padilla G."/>
            <person name="Ferreira P."/>
            <person name="Barriuso J."/>
            <person name="Kellner H."/>
            <person name="Castanera R."/>
            <person name="Alfaro M."/>
            <person name="Ramirez L."/>
            <person name="Pisabarro A.G."/>
            <person name="Kuo A."/>
            <person name="Tritt A."/>
            <person name="Lipzen A."/>
            <person name="He G."/>
            <person name="Yan M."/>
            <person name="Ng V."/>
            <person name="Cullen D."/>
            <person name="Martin F."/>
            <person name="Rosso M.-N."/>
            <person name="Henrissat B."/>
            <person name="Hibbett D."/>
            <person name="Martinez A.T."/>
            <person name="Grigoriev I.V."/>
        </authorList>
    </citation>
    <scope>NUCLEOTIDE SEQUENCE</scope>
    <source>
        <strain evidence="2">AH 40177</strain>
    </source>
</reference>
<keyword evidence="1" id="KW-0472">Membrane</keyword>
<evidence type="ECO:0000313" key="3">
    <source>
        <dbReference type="Proteomes" id="UP000772434"/>
    </source>
</evidence>
<feature type="transmembrane region" description="Helical" evidence="1">
    <location>
        <begin position="128"/>
        <end position="151"/>
    </location>
</feature>
<comment type="caution">
    <text evidence="2">The sequence shown here is derived from an EMBL/GenBank/DDBJ whole genome shotgun (WGS) entry which is preliminary data.</text>
</comment>
<gene>
    <name evidence="2" type="ORF">BDP27DRAFT_592625</name>
</gene>
<name>A0A9P5PZ20_9AGAR</name>
<proteinExistence type="predicted"/>
<evidence type="ECO:0000313" key="2">
    <source>
        <dbReference type="EMBL" id="KAF9070630.1"/>
    </source>
</evidence>
<dbReference type="Proteomes" id="UP000772434">
    <property type="component" value="Unassembled WGS sequence"/>
</dbReference>
<evidence type="ECO:0000256" key="1">
    <source>
        <dbReference type="SAM" id="Phobius"/>
    </source>
</evidence>
<sequence>MAFGADEAKLVSIFIQTLLYGAYTVVFTLTIWILVWRRPVDQKINQAMLWISIVMFVLATIHIGINYARVFMAFITFRNAEGGPAAFFNMLSNFTQVFGSAIYVVQTLVGDSVVLVRCYIVWGRRWTVVAFPFLLLLGSTTAGIGLLNTFAHIGDAEVFALQLSSWIVSFFSLTLATNTICTALVAYRIWYVNRSIISFTDHSWSPVMLLVIESGAIYFAALLSLLILYKVESWFQFVLLDAISPIVGLVFSMIIVRIGLGLMAPTGETRHLSTHPSTRDTSGKSGMRLGPFAAARGATTTTTGTSSGFEDRHLAMKELNVSPMSESV</sequence>
<keyword evidence="1" id="KW-1133">Transmembrane helix</keyword>
<feature type="transmembrane region" description="Helical" evidence="1">
    <location>
        <begin position="207"/>
        <end position="228"/>
    </location>
</feature>
<protein>
    <submittedName>
        <fullName evidence="2">Uncharacterized protein</fullName>
    </submittedName>
</protein>
<dbReference type="EMBL" id="JADNRY010000039">
    <property type="protein sequence ID" value="KAF9070630.1"/>
    <property type="molecule type" value="Genomic_DNA"/>
</dbReference>
<feature type="transmembrane region" description="Helical" evidence="1">
    <location>
        <begin position="234"/>
        <end position="256"/>
    </location>
</feature>
<organism evidence="2 3">
    <name type="scientific">Rhodocollybia butyracea</name>
    <dbReference type="NCBI Taxonomy" id="206335"/>
    <lineage>
        <taxon>Eukaryota</taxon>
        <taxon>Fungi</taxon>
        <taxon>Dikarya</taxon>
        <taxon>Basidiomycota</taxon>
        <taxon>Agaricomycotina</taxon>
        <taxon>Agaricomycetes</taxon>
        <taxon>Agaricomycetidae</taxon>
        <taxon>Agaricales</taxon>
        <taxon>Marasmiineae</taxon>
        <taxon>Omphalotaceae</taxon>
        <taxon>Rhodocollybia</taxon>
    </lineage>
</organism>